<feature type="domain" description="C3H1-type" evidence="6">
    <location>
        <begin position="404"/>
        <end position="431"/>
    </location>
</feature>
<feature type="region of interest" description="Disordered" evidence="5">
    <location>
        <begin position="92"/>
        <end position="122"/>
    </location>
</feature>
<dbReference type="Gene3D" id="1.20.120.1350">
    <property type="entry name" value="Pneumovirus matrix protein 2 (M2), zinc-binding domain"/>
    <property type="match status" value="1"/>
</dbReference>
<feature type="compositionally biased region" description="Polar residues" evidence="5">
    <location>
        <begin position="255"/>
        <end position="269"/>
    </location>
</feature>
<feature type="zinc finger region" description="C3H1-type" evidence="4">
    <location>
        <begin position="176"/>
        <end position="200"/>
    </location>
</feature>
<feature type="region of interest" description="Disordered" evidence="5">
    <location>
        <begin position="380"/>
        <end position="405"/>
    </location>
</feature>
<accession>A0A9P5Y0M0</accession>
<comment type="caution">
    <text evidence="7">The sequence shown here is derived from an EMBL/GenBank/DDBJ whole genome shotgun (WGS) entry which is preliminary data.</text>
</comment>
<evidence type="ECO:0000256" key="3">
    <source>
        <dbReference type="PROSITE-ProRule" id="PRU00023"/>
    </source>
</evidence>
<keyword evidence="2 3" id="KW-0040">ANK repeat</keyword>
<keyword evidence="1" id="KW-0677">Repeat</keyword>
<dbReference type="SMART" id="SM00248">
    <property type="entry name" value="ANK"/>
    <property type="match status" value="2"/>
</dbReference>
<dbReference type="GO" id="GO:0010468">
    <property type="term" value="P:regulation of gene expression"/>
    <property type="evidence" value="ECO:0007669"/>
    <property type="project" value="UniProtKB-ARBA"/>
</dbReference>
<feature type="region of interest" description="Disordered" evidence="5">
    <location>
        <begin position="476"/>
        <end position="605"/>
    </location>
</feature>
<dbReference type="InterPro" id="IPR036770">
    <property type="entry name" value="Ankyrin_rpt-contain_sf"/>
</dbReference>
<dbReference type="SUPFAM" id="SSF48403">
    <property type="entry name" value="Ankyrin repeat"/>
    <property type="match status" value="1"/>
</dbReference>
<keyword evidence="4" id="KW-0862">Zinc</keyword>
<dbReference type="Proteomes" id="UP000807353">
    <property type="component" value="Unassembled WGS sequence"/>
</dbReference>
<dbReference type="Pfam" id="PF12796">
    <property type="entry name" value="Ank_2"/>
    <property type="match status" value="1"/>
</dbReference>
<evidence type="ECO:0000313" key="7">
    <source>
        <dbReference type="EMBL" id="KAF9460139.1"/>
    </source>
</evidence>
<evidence type="ECO:0000256" key="1">
    <source>
        <dbReference type="ARBA" id="ARBA00022737"/>
    </source>
</evidence>
<dbReference type="SMART" id="SM00356">
    <property type="entry name" value="ZnF_C3H1"/>
    <property type="match status" value="2"/>
</dbReference>
<reference evidence="7" key="1">
    <citation type="submission" date="2020-11" db="EMBL/GenBank/DDBJ databases">
        <authorList>
            <consortium name="DOE Joint Genome Institute"/>
            <person name="Ahrendt S."/>
            <person name="Riley R."/>
            <person name="Andreopoulos W."/>
            <person name="Labutti K."/>
            <person name="Pangilinan J."/>
            <person name="Ruiz-Duenas F.J."/>
            <person name="Barrasa J.M."/>
            <person name="Sanchez-Garcia M."/>
            <person name="Camarero S."/>
            <person name="Miyauchi S."/>
            <person name="Serrano A."/>
            <person name="Linde D."/>
            <person name="Babiker R."/>
            <person name="Drula E."/>
            <person name="Ayuso-Fernandez I."/>
            <person name="Pacheco R."/>
            <person name="Padilla G."/>
            <person name="Ferreira P."/>
            <person name="Barriuso J."/>
            <person name="Kellner H."/>
            <person name="Castanera R."/>
            <person name="Alfaro M."/>
            <person name="Ramirez L."/>
            <person name="Pisabarro A.G."/>
            <person name="Kuo A."/>
            <person name="Tritt A."/>
            <person name="Lipzen A."/>
            <person name="He G."/>
            <person name="Yan M."/>
            <person name="Ng V."/>
            <person name="Cullen D."/>
            <person name="Martin F."/>
            <person name="Rosso M.-N."/>
            <person name="Henrissat B."/>
            <person name="Hibbett D."/>
            <person name="Martinez A.T."/>
            <person name="Grigoriev I.V."/>
        </authorList>
    </citation>
    <scope>NUCLEOTIDE SEQUENCE</scope>
    <source>
        <strain evidence="7">CBS 247.69</strain>
    </source>
</reference>
<feature type="compositionally biased region" description="Basic and acidic residues" evidence="5">
    <location>
        <begin position="566"/>
        <end position="575"/>
    </location>
</feature>
<dbReference type="PROSITE" id="PS50088">
    <property type="entry name" value="ANK_REPEAT"/>
    <property type="match status" value="1"/>
</dbReference>
<dbReference type="PROSITE" id="PS50103">
    <property type="entry name" value="ZF_C3H1"/>
    <property type="match status" value="2"/>
</dbReference>
<dbReference type="Gene3D" id="1.25.40.20">
    <property type="entry name" value="Ankyrin repeat-containing domain"/>
    <property type="match status" value="1"/>
</dbReference>
<dbReference type="PROSITE" id="PS50297">
    <property type="entry name" value="ANK_REP_REGION"/>
    <property type="match status" value="1"/>
</dbReference>
<dbReference type="PANTHER" id="PTHR24173">
    <property type="entry name" value="ANKYRIN REPEAT CONTAINING"/>
    <property type="match status" value="1"/>
</dbReference>
<sequence length="626" mass="66708">MVSALWKACSEGNLANVQEILTESSTVDIEIKGTHHTGATPLIEAVRNGHVDVVRVLLEKGADPLNGSSQGRPEEYTSEPSILELLRFSQNRSSSDGITPHETVQPPDINDDSDKRYYGVTPPAPPAPYTYYPNINAAPLALPEGSIFYPPPQPPQGTGDNTVSGGLGNLPPPEVARLIPCRYFPACRYGSSCLFAHPQAPYFQGSMPPPAQYANPYDQISTQPYAPNYYTVPPPPFQPPSVTHHMAPLSPPPTSHATHNQSPSEVMSPTQPPFGLNGIPPSPYGSMPSSAYAHPGQVPVPLSIPPLPPLQHQPSLPPPGPQSPSNMYPSPPPTGPPYIVQDPTNQYSSLQPANAASVYHNLNDEIKPLGSQSDTYGPPHAHLNHREGAPHNRRGTTRRGSFGGSRKPPCLFFPAGRCKNGDDCRFPHVTADASGSHHVPYYGGRGAPRSRQANGNGFATIEGKMSNMTIREELPRQQGVVEASSRSSSDHGRPRFVKNNHATNGLRNDKKPPAIKQRVPNADEFPVLAGSTTPPSKSLGFNGALSNGNGNSAPTAAQVLQAPPPTRKDSVKESSTRGTTPDPIKVKPIINGSGDTNDLPTNKPPPSFAAVATIASEIPKEITLSA</sequence>
<feature type="compositionally biased region" description="Low complexity" evidence="5">
    <location>
        <begin position="538"/>
        <end position="553"/>
    </location>
</feature>
<feature type="region of interest" description="Disordered" evidence="5">
    <location>
        <begin position="232"/>
        <end position="343"/>
    </location>
</feature>
<evidence type="ECO:0000259" key="6">
    <source>
        <dbReference type="PROSITE" id="PS50103"/>
    </source>
</evidence>
<dbReference type="AlphaFoldDB" id="A0A9P5Y0M0"/>
<keyword evidence="8" id="KW-1185">Reference proteome</keyword>
<feature type="domain" description="C3H1-type" evidence="6">
    <location>
        <begin position="176"/>
        <end position="200"/>
    </location>
</feature>
<dbReference type="OrthoDB" id="20872at2759"/>
<proteinExistence type="predicted"/>
<evidence type="ECO:0000256" key="2">
    <source>
        <dbReference type="ARBA" id="ARBA00023043"/>
    </source>
</evidence>
<feature type="zinc finger region" description="C3H1-type" evidence="4">
    <location>
        <begin position="404"/>
        <end position="431"/>
    </location>
</feature>
<keyword evidence="4" id="KW-0863">Zinc-finger</keyword>
<organism evidence="7 8">
    <name type="scientific">Collybia nuda</name>
    <dbReference type="NCBI Taxonomy" id="64659"/>
    <lineage>
        <taxon>Eukaryota</taxon>
        <taxon>Fungi</taxon>
        <taxon>Dikarya</taxon>
        <taxon>Basidiomycota</taxon>
        <taxon>Agaricomycotina</taxon>
        <taxon>Agaricomycetes</taxon>
        <taxon>Agaricomycetidae</taxon>
        <taxon>Agaricales</taxon>
        <taxon>Tricholomatineae</taxon>
        <taxon>Clitocybaceae</taxon>
        <taxon>Collybia</taxon>
    </lineage>
</organism>
<gene>
    <name evidence="7" type="ORF">BDZ94DRAFT_1170296</name>
</gene>
<dbReference type="GO" id="GO:0000151">
    <property type="term" value="C:ubiquitin ligase complex"/>
    <property type="evidence" value="ECO:0007669"/>
    <property type="project" value="TreeGrafter"/>
</dbReference>
<evidence type="ECO:0000256" key="4">
    <source>
        <dbReference type="PROSITE-ProRule" id="PRU00723"/>
    </source>
</evidence>
<feature type="compositionally biased region" description="Pro residues" evidence="5">
    <location>
        <begin position="302"/>
        <end position="322"/>
    </location>
</feature>
<keyword evidence="4" id="KW-0479">Metal-binding</keyword>
<protein>
    <recommendedName>
        <fullName evidence="6">C3H1-type domain-containing protein</fullName>
    </recommendedName>
</protein>
<evidence type="ECO:0000256" key="5">
    <source>
        <dbReference type="SAM" id="MobiDB-lite"/>
    </source>
</evidence>
<dbReference type="InterPro" id="IPR002110">
    <property type="entry name" value="Ankyrin_rpt"/>
</dbReference>
<dbReference type="Pfam" id="PF14608">
    <property type="entry name" value="zf-CCCH_2"/>
    <property type="match status" value="2"/>
</dbReference>
<dbReference type="GO" id="GO:0008270">
    <property type="term" value="F:zinc ion binding"/>
    <property type="evidence" value="ECO:0007669"/>
    <property type="project" value="UniProtKB-KW"/>
</dbReference>
<dbReference type="InterPro" id="IPR000571">
    <property type="entry name" value="Znf_CCCH"/>
</dbReference>
<name>A0A9P5Y0M0_9AGAR</name>
<dbReference type="GO" id="GO:0006511">
    <property type="term" value="P:ubiquitin-dependent protein catabolic process"/>
    <property type="evidence" value="ECO:0007669"/>
    <property type="project" value="TreeGrafter"/>
</dbReference>
<dbReference type="PANTHER" id="PTHR24173:SF27">
    <property type="entry name" value="ANKYRIN REPEAT AND SOCS BOX PROTEIN 1"/>
    <property type="match status" value="1"/>
</dbReference>
<dbReference type="EMBL" id="MU150304">
    <property type="protein sequence ID" value="KAF9460139.1"/>
    <property type="molecule type" value="Genomic_DNA"/>
</dbReference>
<evidence type="ECO:0000313" key="8">
    <source>
        <dbReference type="Proteomes" id="UP000807353"/>
    </source>
</evidence>
<feature type="repeat" description="ANK" evidence="3">
    <location>
        <begin position="37"/>
        <end position="63"/>
    </location>
</feature>